<protein>
    <recommendedName>
        <fullName evidence="2">DUF8032 domain-containing protein</fullName>
    </recommendedName>
</protein>
<dbReference type="OrthoDB" id="5599902at2759"/>
<dbReference type="GeneID" id="41975874"/>
<feature type="compositionally biased region" description="Low complexity" evidence="1">
    <location>
        <begin position="255"/>
        <end position="273"/>
    </location>
</feature>
<dbReference type="PANTHER" id="PTHR22949">
    <property type="entry name" value="WHITE COLLAR 2 PROTEIN WC2"/>
    <property type="match status" value="1"/>
</dbReference>
<dbReference type="InterPro" id="IPR058345">
    <property type="entry name" value="DUF8032"/>
</dbReference>
<dbReference type="EMBL" id="SKBQ01000055">
    <property type="protein sequence ID" value="TPX10693.1"/>
    <property type="molecule type" value="Genomic_DNA"/>
</dbReference>
<feature type="region of interest" description="Disordered" evidence="1">
    <location>
        <begin position="161"/>
        <end position="288"/>
    </location>
</feature>
<dbReference type="PANTHER" id="PTHR22949:SF0">
    <property type="entry name" value="RE27538P"/>
    <property type="match status" value="1"/>
</dbReference>
<feature type="region of interest" description="Disordered" evidence="1">
    <location>
        <begin position="1"/>
        <end position="148"/>
    </location>
</feature>
<evidence type="ECO:0000313" key="3">
    <source>
        <dbReference type="EMBL" id="TPX10693.1"/>
    </source>
</evidence>
<dbReference type="Pfam" id="PF26087">
    <property type="entry name" value="DUF8032"/>
    <property type="match status" value="3"/>
</dbReference>
<name>A0A507ASI2_9PEZI</name>
<dbReference type="InParanoid" id="A0A507ASI2"/>
<dbReference type="AlphaFoldDB" id="A0A507ASI2"/>
<dbReference type="STRING" id="1093900.A0A507ASI2"/>
<reference evidence="3 4" key="1">
    <citation type="submission" date="2019-06" db="EMBL/GenBank/DDBJ databases">
        <title>Draft genome sequence of the filamentous fungus Phialemoniopsis curvata isolated from diesel fuel.</title>
        <authorList>
            <person name="Varaljay V.A."/>
            <person name="Lyon W.J."/>
            <person name="Crouch A.L."/>
            <person name="Drake C.E."/>
            <person name="Hollomon J.M."/>
            <person name="Nadeau L.J."/>
            <person name="Nunn H.S."/>
            <person name="Stevenson B.S."/>
            <person name="Bojanowski C.L."/>
            <person name="Crookes-Goodson W.J."/>
        </authorList>
    </citation>
    <scope>NUCLEOTIDE SEQUENCE [LARGE SCALE GENOMIC DNA]</scope>
    <source>
        <strain evidence="3 4">D216</strain>
    </source>
</reference>
<feature type="region of interest" description="Disordered" evidence="1">
    <location>
        <begin position="641"/>
        <end position="663"/>
    </location>
</feature>
<feature type="domain" description="DUF8032" evidence="2">
    <location>
        <begin position="298"/>
        <end position="392"/>
    </location>
</feature>
<evidence type="ECO:0000259" key="2">
    <source>
        <dbReference type="Pfam" id="PF26087"/>
    </source>
</evidence>
<feature type="region of interest" description="Disordered" evidence="1">
    <location>
        <begin position="744"/>
        <end position="766"/>
    </location>
</feature>
<feature type="domain" description="DUF8032" evidence="2">
    <location>
        <begin position="682"/>
        <end position="725"/>
    </location>
</feature>
<dbReference type="RefSeq" id="XP_030992404.1">
    <property type="nucleotide sequence ID" value="XM_031143280.1"/>
</dbReference>
<feature type="region of interest" description="Disordered" evidence="1">
    <location>
        <begin position="414"/>
        <end position="564"/>
    </location>
</feature>
<feature type="compositionally biased region" description="Low complexity" evidence="1">
    <location>
        <begin position="47"/>
        <end position="61"/>
    </location>
</feature>
<evidence type="ECO:0000313" key="4">
    <source>
        <dbReference type="Proteomes" id="UP000319257"/>
    </source>
</evidence>
<feature type="compositionally biased region" description="Polar residues" evidence="1">
    <location>
        <begin position="62"/>
        <end position="75"/>
    </location>
</feature>
<sequence length="766" mass="84813">MGVSYMQHQGPHHHQPQGQAPSHIQHHSRPSSIVHQQHHPQAPPPQSQSHSTYSSTHSIPSVYQQQTQSASTQHGQDLPYYTHPSPYSTPGATSGYTSADMMAATMPRQPYPPMSYHTPQSNSPASVASPSGHDQQRSLYGQPTSQLHQQPSMYYGQQAQYQPMAPQQTASPYGQHAQQSHQSITSQPNLMMSHTQQQHQMTHQASQHAQVGMTNSPRHPKLETPPVPQSASHVPRQNGPGLMQQAQQHTPGMMQQSQQNGSSLSTPTGSTSGVNPNAAPGPIPATTPLVVRQDQNGVQWIAFEYSRDRVKMEYTIRCDVESVNTEELTADFKTENCVYPRACCPKENYRGNRLQYETECNTVGWALAQLNPPLRGKRGLIQRAVDSWRNSNQDPRLRSRRVRRMAKMNTRKQLMSPMPQASYNPGPASGMPTASPMGSAGPGMGKPNVNSMGPGMHHHQNAHHDGSAQGGGDEVGDGDSSYMDDSHHHHHQTPTQPGHGQGAPNDVRTAQVFSGYGSYPSNAPPASSSVPSIHGALSGSPHQGPIAARRHSRAGDAPDDLFPDLPEAKKRKFILVEDSDRQSRLRVRVTLDNIDTREIPDSFRKSSSVYPRSYFPREMQSPPPSATGSRFFEDDLSDMAEDDGVAETEGRRAGRGASRRGRMQVKVPVTDGSEAEVTIPRTRKTSRGKEVRLNDIGYRMAWLQSRVFAGRTVFLQRALDSYRNKTRSAMESTNMDVQRVAPHYETRVGKRHWTERQRRGEKKDDE</sequence>
<feature type="compositionally biased region" description="Basic residues" evidence="1">
    <location>
        <begin position="653"/>
        <end position="663"/>
    </location>
</feature>
<feature type="compositionally biased region" description="Low complexity" evidence="1">
    <location>
        <begin position="79"/>
        <end position="90"/>
    </location>
</feature>
<feature type="compositionally biased region" description="Polar residues" evidence="1">
    <location>
        <begin position="169"/>
        <end position="190"/>
    </location>
</feature>
<organism evidence="3 4">
    <name type="scientific">Thyridium curvatum</name>
    <dbReference type="NCBI Taxonomy" id="1093900"/>
    <lineage>
        <taxon>Eukaryota</taxon>
        <taxon>Fungi</taxon>
        <taxon>Dikarya</taxon>
        <taxon>Ascomycota</taxon>
        <taxon>Pezizomycotina</taxon>
        <taxon>Sordariomycetes</taxon>
        <taxon>Sordariomycetidae</taxon>
        <taxon>Thyridiales</taxon>
        <taxon>Thyridiaceae</taxon>
        <taxon>Thyridium</taxon>
    </lineage>
</organism>
<feature type="compositionally biased region" description="Polar residues" evidence="1">
    <location>
        <begin position="117"/>
        <end position="148"/>
    </location>
</feature>
<dbReference type="Proteomes" id="UP000319257">
    <property type="component" value="Unassembled WGS sequence"/>
</dbReference>
<feature type="compositionally biased region" description="Low complexity" evidence="1">
    <location>
        <begin position="518"/>
        <end position="532"/>
    </location>
</feature>
<comment type="caution">
    <text evidence="3">The sequence shown here is derived from an EMBL/GenBank/DDBJ whole genome shotgun (WGS) entry which is preliminary data.</text>
</comment>
<keyword evidence="4" id="KW-1185">Reference proteome</keyword>
<accession>A0A507ASI2</accession>
<evidence type="ECO:0000256" key="1">
    <source>
        <dbReference type="SAM" id="MobiDB-lite"/>
    </source>
</evidence>
<feature type="domain" description="DUF8032" evidence="2">
    <location>
        <begin position="574"/>
        <end position="619"/>
    </location>
</feature>
<proteinExistence type="predicted"/>
<feature type="compositionally biased region" description="Polar residues" evidence="1">
    <location>
        <begin position="244"/>
        <end position="254"/>
    </location>
</feature>
<feature type="compositionally biased region" description="Low complexity" evidence="1">
    <location>
        <begin position="192"/>
        <end position="210"/>
    </location>
</feature>
<gene>
    <name evidence="3" type="ORF">E0L32_008427</name>
</gene>